<dbReference type="SUPFAM" id="SSF53756">
    <property type="entry name" value="UDP-Glycosyltransferase/glycogen phosphorylase"/>
    <property type="match status" value="1"/>
</dbReference>
<organism evidence="1 2">
    <name type="scientific">Pseudomonas viciae</name>
    <dbReference type="NCBI Taxonomy" id="2505979"/>
    <lineage>
        <taxon>Bacteria</taxon>
        <taxon>Pseudomonadati</taxon>
        <taxon>Pseudomonadota</taxon>
        <taxon>Gammaproteobacteria</taxon>
        <taxon>Pseudomonadales</taxon>
        <taxon>Pseudomonadaceae</taxon>
        <taxon>Pseudomonas</taxon>
    </lineage>
</organism>
<accession>A0A4P7PDS4</accession>
<dbReference type="KEGG" id="pvk:EPZ47_08455"/>
<sequence>MKFGSPSPDKKILFVVNEAGEFVELRRVALAAKDAGYGVAFLFAQQGYINLKQDRASCRLNGFDDYFPGRSLRRSLQSKQYQEIADGLENGYIPHSLRQERKPKRPFATGAALLLSALATPLLALTERTAGVIDARKKRKHARTLQPFNYARLVYKHITPALVIYGQEFPGSVNSLLTKLCNRDNVPTLIIPFAVGTAKEMVESLSDKPPYDAERNIINKLAASLFPHWVNYYASKKLLRLPGQKIFLLETLGIAPEHPWIPNNSRTTCIGVESPEMQRYYQRMLFPPSQLRVTGAAYDDILYTARKSDTARSLIFRRLRLDPNKPLLVCAWPTDQYGSRDIPLEFPNYKALCMAWAKTLAAASRFSDFNVVIRPHPVTDPNLLMEVLRPYRLHHRVTDIDTLDLVPACDLFVACVSSTLRWAAACAIPAINYDCYDYGYTDFNGAEGLFTTNRYSTFVSLVERLTENKTVYEEARTKQMACAKEWGMQDGRSMERIINLIDELAGPPSKSTSPSEFHANE</sequence>
<dbReference type="OrthoDB" id="6770241at2"/>
<evidence type="ECO:0000313" key="2">
    <source>
        <dbReference type="Proteomes" id="UP000296468"/>
    </source>
</evidence>
<reference evidence="1 2" key="1">
    <citation type="journal article" date="2019" name="Front. Microbiol.">
        <title>In silico and Genetic Analyses of Cyclic Lipopeptide Synthetic Gene Clusters in Pseudomonas sp. 11K1.</title>
        <authorList>
            <person name="Zhao H."/>
            <person name="Liu Y.P."/>
            <person name="Zhang L.Q."/>
        </authorList>
    </citation>
    <scope>NUCLEOTIDE SEQUENCE [LARGE SCALE GENOMIC DNA]</scope>
    <source>
        <strain evidence="1 2">11K1</strain>
    </source>
</reference>
<evidence type="ECO:0000313" key="1">
    <source>
        <dbReference type="EMBL" id="QBZ88740.1"/>
    </source>
</evidence>
<dbReference type="EMBL" id="CP035088">
    <property type="protein sequence ID" value="QBZ88740.1"/>
    <property type="molecule type" value="Genomic_DNA"/>
</dbReference>
<dbReference type="Gene3D" id="3.40.50.12580">
    <property type="match status" value="1"/>
</dbReference>
<dbReference type="InterPro" id="IPR043148">
    <property type="entry name" value="TagF_C"/>
</dbReference>
<protein>
    <recommendedName>
        <fullName evidence="3">CDP-Glycerol:Poly(Glycerophosphate) glycerophosphotransferase</fullName>
    </recommendedName>
</protein>
<evidence type="ECO:0008006" key="3">
    <source>
        <dbReference type="Google" id="ProtNLM"/>
    </source>
</evidence>
<gene>
    <name evidence="1" type="ORF">EPZ47_08455</name>
</gene>
<dbReference type="Proteomes" id="UP000296468">
    <property type="component" value="Chromosome"/>
</dbReference>
<name>A0A4P7PDS4_9PSED</name>
<proteinExistence type="predicted"/>
<dbReference type="AlphaFoldDB" id="A0A4P7PDS4"/>
<dbReference type="RefSeq" id="WP_135844365.1">
    <property type="nucleotide sequence ID" value="NZ_CP035088.1"/>
</dbReference>